<dbReference type="KEGG" id="care:LT85_0203"/>
<keyword evidence="6" id="KW-1185">Reference proteome</keyword>
<proteinExistence type="predicted"/>
<dbReference type="AlphaFoldDB" id="A0A0A1F3S2"/>
<evidence type="ECO:0000256" key="2">
    <source>
        <dbReference type="ARBA" id="ARBA00023276"/>
    </source>
</evidence>
<keyword evidence="2" id="KW-0604">Photosystem II</keyword>
<dbReference type="Gene3D" id="2.130.10.10">
    <property type="entry name" value="YVTN repeat-like/Quinoprotein amine dehydrogenase"/>
    <property type="match status" value="2"/>
</dbReference>
<dbReference type="Proteomes" id="UP000030302">
    <property type="component" value="Chromosome"/>
</dbReference>
<keyword evidence="3" id="KW-0732">Signal</keyword>
<dbReference type="PANTHER" id="PTHR47199">
    <property type="entry name" value="PHOTOSYSTEM II STABILITY/ASSEMBLY FACTOR HCF136, CHLOROPLASTIC"/>
    <property type="match status" value="1"/>
</dbReference>
<protein>
    <submittedName>
        <fullName evidence="5">BNR repeat protein</fullName>
    </submittedName>
</protein>
<dbReference type="CDD" id="cd15482">
    <property type="entry name" value="Sialidase_non-viral"/>
    <property type="match status" value="1"/>
</dbReference>
<organism evidence="5 6">
    <name type="scientific">Collimonas arenae</name>
    <dbReference type="NCBI Taxonomy" id="279058"/>
    <lineage>
        <taxon>Bacteria</taxon>
        <taxon>Pseudomonadati</taxon>
        <taxon>Pseudomonadota</taxon>
        <taxon>Betaproteobacteria</taxon>
        <taxon>Burkholderiales</taxon>
        <taxon>Oxalobacteraceae</taxon>
        <taxon>Collimonas</taxon>
    </lineage>
</organism>
<name>A0A0A1F3S2_9BURK</name>
<dbReference type="STRING" id="279058.LT85_0203"/>
<feature type="signal peptide" evidence="3">
    <location>
        <begin position="1"/>
        <end position="35"/>
    </location>
</feature>
<feature type="chain" id="PRO_5001973938" evidence="3">
    <location>
        <begin position="36"/>
        <end position="350"/>
    </location>
</feature>
<dbReference type="GO" id="GO:0015979">
    <property type="term" value="P:photosynthesis"/>
    <property type="evidence" value="ECO:0007669"/>
    <property type="project" value="UniProtKB-KW"/>
</dbReference>
<dbReference type="EMBL" id="CP009962">
    <property type="protein sequence ID" value="AIY39363.1"/>
    <property type="molecule type" value="Genomic_DNA"/>
</dbReference>
<dbReference type="OrthoDB" id="9767885at2"/>
<evidence type="ECO:0000256" key="1">
    <source>
        <dbReference type="ARBA" id="ARBA00022531"/>
    </source>
</evidence>
<dbReference type="HOGENOM" id="CLU_063224_1_0_4"/>
<dbReference type="GO" id="GO:0009523">
    <property type="term" value="C:photosystem II"/>
    <property type="evidence" value="ECO:0007669"/>
    <property type="project" value="UniProtKB-KW"/>
</dbReference>
<dbReference type="InterPro" id="IPR028203">
    <property type="entry name" value="PSII_CF48-like_dom"/>
</dbReference>
<evidence type="ECO:0000313" key="6">
    <source>
        <dbReference type="Proteomes" id="UP000030302"/>
    </source>
</evidence>
<dbReference type="RefSeq" id="WP_156117388.1">
    <property type="nucleotide sequence ID" value="NZ_CP009962.1"/>
</dbReference>
<evidence type="ECO:0000256" key="3">
    <source>
        <dbReference type="SAM" id="SignalP"/>
    </source>
</evidence>
<dbReference type="Pfam" id="PF14870">
    <property type="entry name" value="PSII_BNR"/>
    <property type="match status" value="1"/>
</dbReference>
<dbReference type="InterPro" id="IPR015943">
    <property type="entry name" value="WD40/YVTN_repeat-like_dom_sf"/>
</dbReference>
<reference evidence="6" key="1">
    <citation type="journal article" date="2014" name="Soil Biol. Biochem.">
        <title>Structure and function of bacterial communities in ageing soils: Insights from the Mendocino ecological staircase.</title>
        <authorList>
            <person name="Uroz S."/>
            <person name="Tech J.J."/>
            <person name="Sawaya N.A."/>
            <person name="Frey-Klett P."/>
            <person name="Leveau J.H.J."/>
        </authorList>
    </citation>
    <scope>NUCLEOTIDE SEQUENCE [LARGE SCALE GENOMIC DNA]</scope>
    <source>
        <strain evidence="6">Cal35</strain>
    </source>
</reference>
<evidence type="ECO:0000313" key="5">
    <source>
        <dbReference type="EMBL" id="AIY39363.1"/>
    </source>
</evidence>
<dbReference type="PANTHER" id="PTHR47199:SF2">
    <property type="entry name" value="PHOTOSYSTEM II STABILITY_ASSEMBLY FACTOR HCF136, CHLOROPLASTIC"/>
    <property type="match status" value="1"/>
</dbReference>
<gene>
    <name evidence="5" type="ORF">LT85_0203</name>
</gene>
<accession>A0A0A1F3S2</accession>
<keyword evidence="1" id="KW-0602">Photosynthesis</keyword>
<feature type="domain" description="Photosynthesis system II assembly factor Ycf48/Hcf136-like" evidence="4">
    <location>
        <begin position="95"/>
        <end position="225"/>
    </location>
</feature>
<dbReference type="SUPFAM" id="SSF110296">
    <property type="entry name" value="Oligoxyloglucan reducing end-specific cellobiohydrolase"/>
    <property type="match status" value="1"/>
</dbReference>
<sequence length="350" mass="36457">MRSMPIISRKYKTPLTGWLSAAFLALSAFSTVAHAAESVTSDWPTNRPAQIRAQAASTSLLAATVAGEGPGGRIIAVGDHGVILLSDDGKTYRQARSVPTRTMLTSVVFIDRNNGWAAGHDGVILKTADGGDTWKLLRQQYGEEQPILSIWFGDASNGLAVGLFGMALSTADGGRTWGQVKLSDGDAADRHLYRILATQSGALLIMAEAGTVFRSEDGGKHWEVIDTGEKGSLWSAVAFSDNGVSTVVAVGMRGHIIRSTDDGKSWQAIASGTTQSLTDVARLSGSGQNLAIGGMGGTLLSSSDGGRHFKSEKNLEDAPITALLKAPGAGPAQLALFSMAGVLQPPAAKP</sequence>
<evidence type="ECO:0000259" key="4">
    <source>
        <dbReference type="Pfam" id="PF14870"/>
    </source>
</evidence>